<protein>
    <recommendedName>
        <fullName evidence="6">Matrin-type domain-containing protein</fullName>
    </recommendedName>
</protein>
<evidence type="ECO:0000256" key="4">
    <source>
        <dbReference type="ARBA" id="ARBA00022833"/>
    </source>
</evidence>
<keyword evidence="5" id="KW-0539">Nucleus</keyword>
<dbReference type="SMART" id="SM00451">
    <property type="entry name" value="ZnF_U1"/>
    <property type="match status" value="1"/>
</dbReference>
<evidence type="ECO:0000313" key="8">
    <source>
        <dbReference type="Proteomes" id="UP001501940"/>
    </source>
</evidence>
<dbReference type="PROSITE" id="PS50171">
    <property type="entry name" value="ZF_MATRIN"/>
    <property type="match status" value="1"/>
</dbReference>
<evidence type="ECO:0000256" key="5">
    <source>
        <dbReference type="ARBA" id="ARBA00023242"/>
    </source>
</evidence>
<evidence type="ECO:0000313" key="7">
    <source>
        <dbReference type="Ensembl" id="ENSAOCP00000050728.1"/>
    </source>
</evidence>
<dbReference type="GeneTree" id="ENSGT01150000288518"/>
<reference evidence="7 8" key="1">
    <citation type="submission" date="2022-01" db="EMBL/GenBank/DDBJ databases">
        <title>A chromosome-scale genome assembly of the false clownfish, Amphiprion ocellaris.</title>
        <authorList>
            <person name="Ryu T."/>
        </authorList>
    </citation>
    <scope>NUCLEOTIDE SEQUENCE [LARGE SCALE GENOMIC DNA]</scope>
</reference>
<sequence>MFFFFFSADNKRRKQLIGPEAKKPRCQSPGVEFVVPKSGFFCELCSVFYLNEISAKETHCSSQRHYHNLEVLTKKRPSKELQTKCRVSA</sequence>
<dbReference type="AlphaFoldDB" id="A0AAQ5YAE1"/>
<dbReference type="InterPro" id="IPR000690">
    <property type="entry name" value="Matrin/U1-C_Znf_C2H2"/>
</dbReference>
<keyword evidence="8" id="KW-1185">Reference proteome</keyword>
<dbReference type="GO" id="GO:0003676">
    <property type="term" value="F:nucleic acid binding"/>
    <property type="evidence" value="ECO:0007669"/>
    <property type="project" value="InterPro"/>
</dbReference>
<evidence type="ECO:0000256" key="3">
    <source>
        <dbReference type="ARBA" id="ARBA00022771"/>
    </source>
</evidence>
<evidence type="ECO:0000259" key="6">
    <source>
        <dbReference type="PROSITE" id="PS50171"/>
    </source>
</evidence>
<comment type="subcellular location">
    <subcellularLocation>
        <location evidence="1">Nucleus</location>
    </subcellularLocation>
</comment>
<dbReference type="Ensembl" id="ENSAOCT00000063179.1">
    <property type="protein sequence ID" value="ENSAOCP00000050728.1"/>
    <property type="gene ID" value="ENSAOCG00000025324.1"/>
</dbReference>
<feature type="domain" description="Matrin-type" evidence="6">
    <location>
        <begin position="40"/>
        <end position="71"/>
    </location>
</feature>
<keyword evidence="4" id="KW-0862">Zinc</keyword>
<name>A0AAQ5YAE1_AMPOC</name>
<reference evidence="7" key="3">
    <citation type="submission" date="2025-09" db="UniProtKB">
        <authorList>
            <consortium name="Ensembl"/>
        </authorList>
    </citation>
    <scope>IDENTIFICATION</scope>
</reference>
<reference evidence="7" key="2">
    <citation type="submission" date="2025-08" db="UniProtKB">
        <authorList>
            <consortium name="Ensembl"/>
        </authorList>
    </citation>
    <scope>IDENTIFICATION</scope>
</reference>
<accession>A0AAQ5YAE1</accession>
<keyword evidence="2" id="KW-0479">Metal-binding</keyword>
<dbReference type="GO" id="GO:0008270">
    <property type="term" value="F:zinc ion binding"/>
    <property type="evidence" value="ECO:0007669"/>
    <property type="project" value="UniProtKB-KW"/>
</dbReference>
<dbReference type="InterPro" id="IPR003604">
    <property type="entry name" value="Matrin/U1-like-C_Znf_C2H2"/>
</dbReference>
<dbReference type="Proteomes" id="UP001501940">
    <property type="component" value="Chromosome 23"/>
</dbReference>
<keyword evidence="3" id="KW-0863">Zinc-finger</keyword>
<evidence type="ECO:0000256" key="2">
    <source>
        <dbReference type="ARBA" id="ARBA00022723"/>
    </source>
</evidence>
<dbReference type="GO" id="GO:0005634">
    <property type="term" value="C:nucleus"/>
    <property type="evidence" value="ECO:0007669"/>
    <property type="project" value="UniProtKB-SubCell"/>
</dbReference>
<organism evidence="7 8">
    <name type="scientific">Amphiprion ocellaris</name>
    <name type="common">Clown anemonefish</name>
    <dbReference type="NCBI Taxonomy" id="80972"/>
    <lineage>
        <taxon>Eukaryota</taxon>
        <taxon>Metazoa</taxon>
        <taxon>Chordata</taxon>
        <taxon>Craniata</taxon>
        <taxon>Vertebrata</taxon>
        <taxon>Euteleostomi</taxon>
        <taxon>Actinopterygii</taxon>
        <taxon>Neopterygii</taxon>
        <taxon>Teleostei</taxon>
        <taxon>Neoteleostei</taxon>
        <taxon>Acanthomorphata</taxon>
        <taxon>Ovalentaria</taxon>
        <taxon>Pomacentridae</taxon>
        <taxon>Amphiprion</taxon>
    </lineage>
</organism>
<proteinExistence type="predicted"/>
<evidence type="ECO:0000256" key="1">
    <source>
        <dbReference type="ARBA" id="ARBA00004123"/>
    </source>
</evidence>